<evidence type="ECO:0000313" key="1">
    <source>
        <dbReference type="EMBL" id="PZD75449.1"/>
    </source>
</evidence>
<dbReference type="OrthoDB" id="1358374at2"/>
<keyword evidence="2" id="KW-1185">Reference proteome</keyword>
<sequence length="116" mass="13541">MNQTLLYRDHIIATLNEQDADFPTFWGTINLSAMDPETPVIVREYIEWSITTWPKIESDTYTADDAEIEEQKFGNLIQSSDWWLEGTDKERIPILIPCFQSNNEANWRIDPSRSTT</sequence>
<reference evidence="1 2" key="1">
    <citation type="journal article" date="2018" name="Sci. Rep.">
        <title>A novel species of the marine cyanobacterium Acaryochloris with a unique pigment content and lifestyle.</title>
        <authorList>
            <person name="Partensky F."/>
            <person name="Six C."/>
            <person name="Ratin M."/>
            <person name="Garczarek L."/>
            <person name="Vaulot D."/>
            <person name="Probert I."/>
            <person name="Calteau A."/>
            <person name="Gourvil P."/>
            <person name="Marie D."/>
            <person name="Grebert T."/>
            <person name="Bouchier C."/>
            <person name="Le Panse S."/>
            <person name="Gachenot M."/>
            <person name="Rodriguez F."/>
            <person name="Garrido J.L."/>
        </authorList>
    </citation>
    <scope>NUCLEOTIDE SEQUENCE [LARGE SCALE GENOMIC DNA]</scope>
    <source>
        <strain evidence="1 2">RCC1774</strain>
    </source>
</reference>
<dbReference type="AlphaFoldDB" id="A0A2W1JQ70"/>
<gene>
    <name evidence="1" type="ORF">C1752_00020</name>
</gene>
<organism evidence="1 2">
    <name type="scientific">Acaryochloris thomasi RCC1774</name>
    <dbReference type="NCBI Taxonomy" id="1764569"/>
    <lineage>
        <taxon>Bacteria</taxon>
        <taxon>Bacillati</taxon>
        <taxon>Cyanobacteriota</taxon>
        <taxon>Cyanophyceae</taxon>
        <taxon>Acaryochloridales</taxon>
        <taxon>Acaryochloridaceae</taxon>
        <taxon>Acaryochloris</taxon>
        <taxon>Acaryochloris thomasi</taxon>
    </lineage>
</organism>
<protein>
    <submittedName>
        <fullName evidence="1">Uncharacterized protein</fullName>
    </submittedName>
</protein>
<name>A0A2W1JQ70_9CYAN</name>
<comment type="caution">
    <text evidence="1">The sequence shown here is derived from an EMBL/GenBank/DDBJ whole genome shotgun (WGS) entry which is preliminary data.</text>
</comment>
<proteinExistence type="predicted"/>
<dbReference type="RefSeq" id="WP_110984015.1">
    <property type="nucleotide sequence ID" value="NZ_CAWNWM010000001.1"/>
</dbReference>
<accession>A0A2W1JQ70</accession>
<dbReference type="Proteomes" id="UP000248857">
    <property type="component" value="Unassembled WGS sequence"/>
</dbReference>
<evidence type="ECO:0000313" key="2">
    <source>
        <dbReference type="Proteomes" id="UP000248857"/>
    </source>
</evidence>
<dbReference type="EMBL" id="PQWO01000001">
    <property type="protein sequence ID" value="PZD75449.1"/>
    <property type="molecule type" value="Genomic_DNA"/>
</dbReference>